<dbReference type="SUPFAM" id="SSF101447">
    <property type="entry name" value="Formin homology 2 domain (FH2 domain)"/>
    <property type="match status" value="1"/>
</dbReference>
<dbReference type="Gene3D" id="2.40.100.10">
    <property type="entry name" value="Cyclophilin-like"/>
    <property type="match status" value="1"/>
</dbReference>
<dbReference type="GO" id="GO:0003755">
    <property type="term" value="F:peptidyl-prolyl cis-trans isomerase activity"/>
    <property type="evidence" value="ECO:0007669"/>
    <property type="project" value="UniProtKB-KW"/>
</dbReference>
<sequence>MRRQFLIGSLAATAVTLTGCEEPKPAPPPPPPPAPPPPPPVSVEPERIDWVEKITPENVPDTARVSVITAKGEIIIELNGKAAPITVSNFLRYVESGKLTGSDFWRAANYDGVGFIQCTMRGPTFPPIRHEPTSQTGLSHTNGALSMSRFDPGTATADFIICVGDNTAMDAGREGSDDKLGYAVFGRVVKGMGVVRAILAGKISKAKAKPGQWDGQMLAPPMTITEGKRIDSV</sequence>
<dbReference type="PROSITE" id="PS51257">
    <property type="entry name" value="PROKAR_LIPOPROTEIN"/>
    <property type="match status" value="1"/>
</dbReference>
<dbReference type="InterPro" id="IPR029000">
    <property type="entry name" value="Cyclophilin-like_dom_sf"/>
</dbReference>
<evidence type="ECO:0000256" key="2">
    <source>
        <dbReference type="ARBA" id="ARBA00023110"/>
    </source>
</evidence>
<dbReference type="InterPro" id="IPR044665">
    <property type="entry name" value="E_coli_cyclophilin_A-like"/>
</dbReference>
<organism evidence="6 7">
    <name type="scientific">Asticcacaulis biprosthecium C19</name>
    <dbReference type="NCBI Taxonomy" id="715226"/>
    <lineage>
        <taxon>Bacteria</taxon>
        <taxon>Pseudomonadati</taxon>
        <taxon>Pseudomonadota</taxon>
        <taxon>Alphaproteobacteria</taxon>
        <taxon>Caulobacterales</taxon>
        <taxon>Caulobacteraceae</taxon>
        <taxon>Asticcacaulis</taxon>
    </lineage>
</organism>
<dbReference type="eggNOG" id="COG0652">
    <property type="taxonomic scope" value="Bacteria"/>
</dbReference>
<dbReference type="AlphaFoldDB" id="F4QMN1"/>
<reference evidence="7" key="1">
    <citation type="submission" date="2011-03" db="EMBL/GenBank/DDBJ databases">
        <title>Draft genome sequence of Brevundimonas diminuta.</title>
        <authorList>
            <person name="Brown P.J.B."/>
            <person name="Buechlein A."/>
            <person name="Hemmerich C."/>
            <person name="Brun Y.V."/>
        </authorList>
    </citation>
    <scope>NUCLEOTIDE SEQUENCE [LARGE SCALE GENOMIC DNA]</scope>
    <source>
        <strain evidence="7">C19</strain>
    </source>
</reference>
<evidence type="ECO:0000256" key="1">
    <source>
        <dbReference type="ARBA" id="ARBA00013194"/>
    </source>
</evidence>
<evidence type="ECO:0000256" key="3">
    <source>
        <dbReference type="ARBA" id="ARBA00023235"/>
    </source>
</evidence>
<proteinExistence type="predicted"/>
<feature type="domain" description="PPIase cyclophilin-type" evidence="5">
    <location>
        <begin position="72"/>
        <end position="210"/>
    </location>
</feature>
<dbReference type="Pfam" id="PF00160">
    <property type="entry name" value="Pro_isomerase"/>
    <property type="match status" value="1"/>
</dbReference>
<dbReference type="Proteomes" id="UP000006512">
    <property type="component" value="Unassembled WGS sequence"/>
</dbReference>
<accession>F4QMN1</accession>
<evidence type="ECO:0000313" key="7">
    <source>
        <dbReference type="Proteomes" id="UP000006512"/>
    </source>
</evidence>
<feature type="compositionally biased region" description="Pro residues" evidence="4">
    <location>
        <begin position="25"/>
        <end position="42"/>
    </location>
</feature>
<name>F4QMN1_9CAUL</name>
<evidence type="ECO:0000259" key="5">
    <source>
        <dbReference type="PROSITE" id="PS50072"/>
    </source>
</evidence>
<dbReference type="SUPFAM" id="SSF50891">
    <property type="entry name" value="Cyclophilin-like"/>
    <property type="match status" value="1"/>
</dbReference>
<dbReference type="EMBL" id="GL883078">
    <property type="protein sequence ID" value="EGF91472.1"/>
    <property type="molecule type" value="Genomic_DNA"/>
</dbReference>
<feature type="region of interest" description="Disordered" evidence="4">
    <location>
        <begin position="19"/>
        <end position="43"/>
    </location>
</feature>
<gene>
    <name evidence="6" type="ORF">ABI_28890</name>
</gene>
<dbReference type="EC" id="5.2.1.8" evidence="1"/>
<keyword evidence="2" id="KW-0697">Rotamase</keyword>
<dbReference type="STRING" id="715226.ABI_28890"/>
<protein>
    <recommendedName>
        <fullName evidence="1">peptidylprolyl isomerase</fullName>
        <ecNumber evidence="1">5.2.1.8</ecNumber>
    </recommendedName>
</protein>
<dbReference type="PANTHER" id="PTHR43246">
    <property type="entry name" value="PEPTIDYL-PROLYL CIS-TRANS ISOMERASE CYP38, CHLOROPLASTIC"/>
    <property type="match status" value="1"/>
</dbReference>
<evidence type="ECO:0000313" key="6">
    <source>
        <dbReference type="EMBL" id="EGF91472.1"/>
    </source>
</evidence>
<dbReference type="RefSeq" id="WP_006273674.1">
    <property type="nucleotide sequence ID" value="NZ_GL883078.1"/>
</dbReference>
<dbReference type="OrthoDB" id="9807797at2"/>
<dbReference type="HOGENOM" id="CLU_012062_16_9_5"/>
<dbReference type="InterPro" id="IPR002130">
    <property type="entry name" value="Cyclophilin-type_PPIase_dom"/>
</dbReference>
<keyword evidence="3 6" id="KW-0413">Isomerase</keyword>
<keyword evidence="7" id="KW-1185">Reference proteome</keyword>
<evidence type="ECO:0000256" key="4">
    <source>
        <dbReference type="SAM" id="MobiDB-lite"/>
    </source>
</evidence>
<dbReference type="PROSITE" id="PS50072">
    <property type="entry name" value="CSA_PPIASE_2"/>
    <property type="match status" value="1"/>
</dbReference>